<dbReference type="InterPro" id="IPR010016">
    <property type="entry name" value="PxpB"/>
</dbReference>
<keyword evidence="2" id="KW-0378">Hydrolase</keyword>
<evidence type="ECO:0000256" key="3">
    <source>
        <dbReference type="ARBA" id="ARBA00022840"/>
    </source>
</evidence>
<accession>A0A1H1QE29</accession>
<dbReference type="PANTHER" id="PTHR34698:SF2">
    <property type="entry name" value="5-OXOPROLINASE SUBUNIT B"/>
    <property type="match status" value="1"/>
</dbReference>
<sequence>MPAPEARRVGQHALLLECGSTDAVRAVHAAALERREAGLLRCVDVVPGATTVLLDGVASPEEVRSGLGGWELRPVADLERRVVELPTAYDGPDLEDVARLSGLDVDGLVARHRAAELVVAFCGFAPGFAYLAGLPAELHVPRRDEPRSRVPQGAVGLAGEFCGVYPRSSPGGWQLVGRTEVSLWDAARDEPALLLPGTTVRFTGA</sequence>
<evidence type="ECO:0000259" key="4">
    <source>
        <dbReference type="SMART" id="SM00796"/>
    </source>
</evidence>
<dbReference type="SUPFAM" id="SSF50891">
    <property type="entry name" value="Cyclophilin-like"/>
    <property type="match status" value="1"/>
</dbReference>
<dbReference type="EMBL" id="LT629757">
    <property type="protein sequence ID" value="SDS21801.1"/>
    <property type="molecule type" value="Genomic_DNA"/>
</dbReference>
<proteinExistence type="predicted"/>
<name>A0A1H1QE29_9ACTN</name>
<dbReference type="AlphaFoldDB" id="A0A1H1QE29"/>
<dbReference type="PANTHER" id="PTHR34698">
    <property type="entry name" value="5-OXOPROLINASE SUBUNIT B"/>
    <property type="match status" value="1"/>
</dbReference>
<gene>
    <name evidence="5" type="ORF">SAMN04488570_1392</name>
</gene>
<evidence type="ECO:0000313" key="5">
    <source>
        <dbReference type="EMBL" id="SDS21801.1"/>
    </source>
</evidence>
<dbReference type="Proteomes" id="UP000198859">
    <property type="component" value="Chromosome I"/>
</dbReference>
<evidence type="ECO:0000313" key="6">
    <source>
        <dbReference type="Proteomes" id="UP000198859"/>
    </source>
</evidence>
<dbReference type="Gene3D" id="3.30.1360.40">
    <property type="match status" value="1"/>
</dbReference>
<evidence type="ECO:0000256" key="1">
    <source>
        <dbReference type="ARBA" id="ARBA00022741"/>
    </source>
</evidence>
<keyword evidence="6" id="KW-1185">Reference proteome</keyword>
<keyword evidence="3" id="KW-0067">ATP-binding</keyword>
<protein>
    <submittedName>
        <fullName evidence="5">Sensor histidine kinase inhibitor, KipI family</fullName>
    </submittedName>
</protein>
<dbReference type="STRING" id="642780.SAMN04488570_1392"/>
<evidence type="ECO:0000256" key="2">
    <source>
        <dbReference type="ARBA" id="ARBA00022801"/>
    </source>
</evidence>
<dbReference type="GO" id="GO:0005524">
    <property type="term" value="F:ATP binding"/>
    <property type="evidence" value="ECO:0007669"/>
    <property type="project" value="UniProtKB-KW"/>
</dbReference>
<dbReference type="Gene3D" id="2.40.100.10">
    <property type="entry name" value="Cyclophilin-like"/>
    <property type="match status" value="1"/>
</dbReference>
<reference evidence="6" key="1">
    <citation type="submission" date="2016-10" db="EMBL/GenBank/DDBJ databases">
        <authorList>
            <person name="Varghese N."/>
            <person name="Submissions S."/>
        </authorList>
    </citation>
    <scope>NUCLEOTIDE SEQUENCE [LARGE SCALE GENOMIC DNA]</scope>
    <source>
        <strain evidence="6">DSM 22127</strain>
    </source>
</reference>
<dbReference type="OrthoDB" id="9778567at2"/>
<dbReference type="GO" id="GO:0016787">
    <property type="term" value="F:hydrolase activity"/>
    <property type="evidence" value="ECO:0007669"/>
    <property type="project" value="UniProtKB-KW"/>
</dbReference>
<keyword evidence="1" id="KW-0547">Nucleotide-binding</keyword>
<dbReference type="NCBIfam" id="TIGR00370">
    <property type="entry name" value="5-oxoprolinase subunit PxpB"/>
    <property type="match status" value="1"/>
</dbReference>
<dbReference type="SMART" id="SM00796">
    <property type="entry name" value="AHS1"/>
    <property type="match status" value="1"/>
</dbReference>
<dbReference type="Pfam" id="PF02682">
    <property type="entry name" value="CT_C_D"/>
    <property type="match status" value="1"/>
</dbReference>
<dbReference type="InterPro" id="IPR003833">
    <property type="entry name" value="CT_C_D"/>
</dbReference>
<organism evidence="5 6">
    <name type="scientific">Nocardioides scoriae</name>
    <dbReference type="NCBI Taxonomy" id="642780"/>
    <lineage>
        <taxon>Bacteria</taxon>
        <taxon>Bacillati</taxon>
        <taxon>Actinomycetota</taxon>
        <taxon>Actinomycetes</taxon>
        <taxon>Propionibacteriales</taxon>
        <taxon>Nocardioidaceae</taxon>
        <taxon>Nocardioides</taxon>
    </lineage>
</organism>
<feature type="domain" description="Carboxyltransferase" evidence="4">
    <location>
        <begin position="4"/>
        <end position="194"/>
    </location>
</feature>
<dbReference type="InterPro" id="IPR029000">
    <property type="entry name" value="Cyclophilin-like_dom_sf"/>
</dbReference>
<dbReference type="RefSeq" id="WP_091727664.1">
    <property type="nucleotide sequence ID" value="NZ_LT629757.1"/>
</dbReference>